<accession>A0ABV7ZT35</accession>
<sequence length="149" mass="16699">MNLETLLEQEDRLQFTHFDANTAWALGEHLRTRALTERKALVVEVFAFQQILYRTATPGTQPEQHFWVERKRASVLRFGNSSFYLGQAAQAKGTTFEAKEYIDVQHYAGHGGGFPLRLKGMGIIGAVTVSGLPQAEDHQWVVDALVAIL</sequence>
<gene>
    <name evidence="1" type="ORF">ACFOOG_00380</name>
</gene>
<dbReference type="InterPro" id="IPR005624">
    <property type="entry name" value="PduO/GlcC-like"/>
</dbReference>
<evidence type="ECO:0000313" key="2">
    <source>
        <dbReference type="Proteomes" id="UP001595617"/>
    </source>
</evidence>
<organism evidence="1 2">
    <name type="scientific">Saccharospirillum mangrovi</name>
    <dbReference type="NCBI Taxonomy" id="2161747"/>
    <lineage>
        <taxon>Bacteria</taxon>
        <taxon>Pseudomonadati</taxon>
        <taxon>Pseudomonadota</taxon>
        <taxon>Gammaproteobacteria</taxon>
        <taxon>Oceanospirillales</taxon>
        <taxon>Saccharospirillaceae</taxon>
        <taxon>Saccharospirillum</taxon>
    </lineage>
</organism>
<dbReference type="InterPro" id="IPR038084">
    <property type="entry name" value="PduO/GlcC-like_sf"/>
</dbReference>
<name>A0ABV7ZT35_9GAMM</name>
<dbReference type="EMBL" id="JBHRYR010000002">
    <property type="protein sequence ID" value="MFC3851271.1"/>
    <property type="molecule type" value="Genomic_DNA"/>
</dbReference>
<dbReference type="PANTHER" id="PTHR28255:SF1">
    <property type="entry name" value="UPF0303 PROTEIN YBR137W"/>
    <property type="match status" value="1"/>
</dbReference>
<keyword evidence="2" id="KW-1185">Reference proteome</keyword>
<dbReference type="Proteomes" id="UP001595617">
    <property type="component" value="Unassembled WGS sequence"/>
</dbReference>
<dbReference type="Gene3D" id="3.30.450.150">
    <property type="entry name" value="Haem-degrading domain"/>
    <property type="match status" value="1"/>
</dbReference>
<proteinExistence type="predicted"/>
<dbReference type="RefSeq" id="WP_380692389.1">
    <property type="nucleotide sequence ID" value="NZ_JBHRYR010000002.1"/>
</dbReference>
<protein>
    <submittedName>
        <fullName evidence="1">Heme-degrading domain-containing protein</fullName>
    </submittedName>
</protein>
<dbReference type="NCBIfam" id="NF002696">
    <property type="entry name" value="PRK02487.1-5"/>
    <property type="match status" value="1"/>
</dbReference>
<reference evidence="2" key="1">
    <citation type="journal article" date="2019" name="Int. J. Syst. Evol. Microbiol.">
        <title>The Global Catalogue of Microorganisms (GCM) 10K type strain sequencing project: providing services to taxonomists for standard genome sequencing and annotation.</title>
        <authorList>
            <consortium name="The Broad Institute Genomics Platform"/>
            <consortium name="The Broad Institute Genome Sequencing Center for Infectious Disease"/>
            <person name="Wu L."/>
            <person name="Ma J."/>
        </authorList>
    </citation>
    <scope>NUCLEOTIDE SEQUENCE [LARGE SCALE GENOMIC DNA]</scope>
    <source>
        <strain evidence="2">IBRC 10765</strain>
    </source>
</reference>
<dbReference type="Pfam" id="PF03928">
    <property type="entry name" value="HbpS-like"/>
    <property type="match status" value="1"/>
</dbReference>
<evidence type="ECO:0000313" key="1">
    <source>
        <dbReference type="EMBL" id="MFC3851271.1"/>
    </source>
</evidence>
<comment type="caution">
    <text evidence="1">The sequence shown here is derived from an EMBL/GenBank/DDBJ whole genome shotgun (WGS) entry which is preliminary data.</text>
</comment>
<dbReference type="PIRSF" id="PIRSF008757">
    <property type="entry name" value="UCP008757"/>
    <property type="match status" value="1"/>
</dbReference>
<dbReference type="InterPro" id="IPR010371">
    <property type="entry name" value="YBR137W-like"/>
</dbReference>
<dbReference type="PANTHER" id="PTHR28255">
    <property type="match status" value="1"/>
</dbReference>
<dbReference type="SUPFAM" id="SSF143744">
    <property type="entry name" value="GlcG-like"/>
    <property type="match status" value="1"/>
</dbReference>